<proteinExistence type="predicted"/>
<dbReference type="AlphaFoldDB" id="A0ABD2WRL7"/>
<comment type="caution">
    <text evidence="1">The sequence shown here is derived from an EMBL/GenBank/DDBJ whole genome shotgun (WGS) entry which is preliminary data.</text>
</comment>
<dbReference type="PANTHER" id="PTHR33047:SF8">
    <property type="entry name" value="REGULATOR OF RDNA TRANSCRIPTION PROTEIN 15"/>
    <property type="match status" value="1"/>
</dbReference>
<reference evidence="1 2" key="1">
    <citation type="journal article" date="2024" name="bioRxiv">
        <title>A reference genome for Trichogramma kaykai: A tiny desert-dwelling parasitoid wasp with competing sex-ratio distorters.</title>
        <authorList>
            <person name="Culotta J."/>
            <person name="Lindsey A.R."/>
        </authorList>
    </citation>
    <scope>NUCLEOTIDE SEQUENCE [LARGE SCALE GENOMIC DNA]</scope>
    <source>
        <strain evidence="1 2">KSX58</strain>
    </source>
</reference>
<evidence type="ECO:0000313" key="1">
    <source>
        <dbReference type="EMBL" id="KAL3395264.1"/>
    </source>
</evidence>
<keyword evidence="2" id="KW-1185">Reference proteome</keyword>
<dbReference type="PANTHER" id="PTHR33047">
    <property type="entry name" value="PROTEIN TAR1"/>
    <property type="match status" value="1"/>
</dbReference>
<dbReference type="InterPro" id="IPR052997">
    <property type="entry name" value="RRT15-like"/>
</dbReference>
<accession>A0ABD2WRL7</accession>
<name>A0ABD2WRL7_9HYME</name>
<sequence>MRTEHRNQASFCPFALREVSVLAELALRHFRYSLTDVPPQSNSPPGSVLESDHAGVQLANGRGRTPLLHAWLKNTVTAGIWIPGARVPPNRANLKPAATAHKPDITNEPVGHSSMLLRIPSPLPFLVHSILTEPLEPIKCANLCLSFRHQVILIKLLALFEFVESPPHSAFQIPRRGASKNLHRCGRHSPANT</sequence>
<protein>
    <submittedName>
        <fullName evidence="1">Uncharacterized protein</fullName>
    </submittedName>
</protein>
<dbReference type="EMBL" id="JBJJXI010000084">
    <property type="protein sequence ID" value="KAL3395264.1"/>
    <property type="molecule type" value="Genomic_DNA"/>
</dbReference>
<dbReference type="Proteomes" id="UP001627154">
    <property type="component" value="Unassembled WGS sequence"/>
</dbReference>
<organism evidence="1 2">
    <name type="scientific">Trichogramma kaykai</name>
    <dbReference type="NCBI Taxonomy" id="54128"/>
    <lineage>
        <taxon>Eukaryota</taxon>
        <taxon>Metazoa</taxon>
        <taxon>Ecdysozoa</taxon>
        <taxon>Arthropoda</taxon>
        <taxon>Hexapoda</taxon>
        <taxon>Insecta</taxon>
        <taxon>Pterygota</taxon>
        <taxon>Neoptera</taxon>
        <taxon>Endopterygota</taxon>
        <taxon>Hymenoptera</taxon>
        <taxon>Apocrita</taxon>
        <taxon>Proctotrupomorpha</taxon>
        <taxon>Chalcidoidea</taxon>
        <taxon>Trichogrammatidae</taxon>
        <taxon>Trichogramma</taxon>
    </lineage>
</organism>
<gene>
    <name evidence="1" type="ORF">TKK_010644</name>
</gene>
<evidence type="ECO:0000313" key="2">
    <source>
        <dbReference type="Proteomes" id="UP001627154"/>
    </source>
</evidence>